<dbReference type="OrthoDB" id="9157097at2"/>
<evidence type="ECO:0000313" key="1">
    <source>
        <dbReference type="EMBL" id="RQP23794.1"/>
    </source>
</evidence>
<reference evidence="1 2" key="1">
    <citation type="submission" date="2018-08" db="EMBL/GenBank/DDBJ databases">
        <authorList>
            <person name="Khan S.A."/>
            <person name="Jeon C.O."/>
            <person name="Chun B.H."/>
            <person name="Jeong S.E."/>
        </authorList>
    </citation>
    <scope>NUCLEOTIDE SEQUENCE [LARGE SCALE GENOMIC DNA]</scope>
    <source>
        <strain evidence="1 2">S-16</strain>
    </source>
</reference>
<reference evidence="1 2" key="2">
    <citation type="submission" date="2018-12" db="EMBL/GenBank/DDBJ databases">
        <title>Rhizobacter gummiphilus sp. nov., a rubber-degrading bacterium isolated from the soil of a botanical garden in Japan.</title>
        <authorList>
            <person name="Shunsuke S.S."/>
        </authorList>
    </citation>
    <scope>NUCLEOTIDE SEQUENCE [LARGE SCALE GENOMIC DNA]</scope>
    <source>
        <strain evidence="1 2">S-16</strain>
    </source>
</reference>
<protein>
    <submittedName>
        <fullName evidence="1">Uncharacterized protein</fullName>
    </submittedName>
</protein>
<dbReference type="Proteomes" id="UP000267464">
    <property type="component" value="Unassembled WGS sequence"/>
</dbReference>
<sequence length="117" mass="13225">MTKPHTHSFEHAAAIHGYGMPDDRLARMAARRAFVEMKQVFMRAAADVDGTVGEMLQQRVRAANEPVELWRIRAVLLASLPAHHQRTLTHRIELHRQLDSLFPFNACATVPAPLQHS</sequence>
<evidence type="ECO:0000313" key="2">
    <source>
        <dbReference type="Proteomes" id="UP000267464"/>
    </source>
</evidence>
<organism evidence="1 2">
    <name type="scientific">Piscinibacter terrae</name>
    <dbReference type="NCBI Taxonomy" id="2496871"/>
    <lineage>
        <taxon>Bacteria</taxon>
        <taxon>Pseudomonadati</taxon>
        <taxon>Pseudomonadota</taxon>
        <taxon>Betaproteobacteria</taxon>
        <taxon>Burkholderiales</taxon>
        <taxon>Sphaerotilaceae</taxon>
        <taxon>Piscinibacter</taxon>
    </lineage>
</organism>
<dbReference type="AlphaFoldDB" id="A0A3N7HNS0"/>
<dbReference type="RefSeq" id="WP_124541524.1">
    <property type="nucleotide sequence ID" value="NZ_QUSW01000004.1"/>
</dbReference>
<gene>
    <name evidence="1" type="ORF">DZC73_16880</name>
</gene>
<comment type="caution">
    <text evidence="1">The sequence shown here is derived from an EMBL/GenBank/DDBJ whole genome shotgun (WGS) entry which is preliminary data.</text>
</comment>
<keyword evidence="2" id="KW-1185">Reference proteome</keyword>
<name>A0A3N7HNS0_9BURK</name>
<accession>A0A3N7HNS0</accession>
<dbReference type="EMBL" id="QUSW01000004">
    <property type="protein sequence ID" value="RQP23794.1"/>
    <property type="molecule type" value="Genomic_DNA"/>
</dbReference>
<proteinExistence type="predicted"/>